<feature type="transmembrane region" description="Helical" evidence="6">
    <location>
        <begin position="258"/>
        <end position="279"/>
    </location>
</feature>
<feature type="compositionally biased region" description="Basic and acidic residues" evidence="5">
    <location>
        <begin position="1"/>
        <end position="21"/>
    </location>
</feature>
<proteinExistence type="predicted"/>
<dbReference type="PANTHER" id="PTHR23502">
    <property type="entry name" value="MAJOR FACILITATOR SUPERFAMILY"/>
    <property type="match status" value="1"/>
</dbReference>
<keyword evidence="2 6" id="KW-0812">Transmembrane</keyword>
<feature type="transmembrane region" description="Helical" evidence="6">
    <location>
        <begin position="473"/>
        <end position="494"/>
    </location>
</feature>
<keyword evidence="3 6" id="KW-1133">Transmembrane helix</keyword>
<feature type="transmembrane region" description="Helical" evidence="6">
    <location>
        <begin position="438"/>
        <end position="461"/>
    </location>
</feature>
<reference evidence="8" key="1">
    <citation type="journal article" date="2020" name="Stud. Mycol.">
        <title>101 Dothideomycetes genomes: a test case for predicting lifestyles and emergence of pathogens.</title>
        <authorList>
            <person name="Haridas S."/>
            <person name="Albert R."/>
            <person name="Binder M."/>
            <person name="Bloem J."/>
            <person name="Labutti K."/>
            <person name="Salamov A."/>
            <person name="Andreopoulos B."/>
            <person name="Baker S."/>
            <person name="Barry K."/>
            <person name="Bills G."/>
            <person name="Bluhm B."/>
            <person name="Cannon C."/>
            <person name="Castanera R."/>
            <person name="Culley D."/>
            <person name="Daum C."/>
            <person name="Ezra D."/>
            <person name="Gonzalez J."/>
            <person name="Henrissat B."/>
            <person name="Kuo A."/>
            <person name="Liang C."/>
            <person name="Lipzen A."/>
            <person name="Lutzoni F."/>
            <person name="Magnuson J."/>
            <person name="Mondo S."/>
            <person name="Nolan M."/>
            <person name="Ohm R."/>
            <person name="Pangilinan J."/>
            <person name="Park H.-J."/>
            <person name="Ramirez L."/>
            <person name="Alfaro M."/>
            <person name="Sun H."/>
            <person name="Tritt A."/>
            <person name="Yoshinaga Y."/>
            <person name="Zwiers L.-H."/>
            <person name="Turgeon B."/>
            <person name="Goodwin S."/>
            <person name="Spatafora J."/>
            <person name="Crous P."/>
            <person name="Grigoriev I."/>
        </authorList>
    </citation>
    <scope>NUCLEOTIDE SEQUENCE</scope>
    <source>
        <strain evidence="8">CBS 269.34</strain>
    </source>
</reference>
<keyword evidence="4 6" id="KW-0472">Membrane</keyword>
<feature type="transmembrane region" description="Helical" evidence="6">
    <location>
        <begin position="102"/>
        <end position="124"/>
    </location>
</feature>
<feature type="region of interest" description="Disordered" evidence="5">
    <location>
        <begin position="1"/>
        <end position="23"/>
    </location>
</feature>
<evidence type="ECO:0000259" key="7">
    <source>
        <dbReference type="PROSITE" id="PS50850"/>
    </source>
</evidence>
<dbReference type="Pfam" id="PF07690">
    <property type="entry name" value="MFS_1"/>
    <property type="match status" value="1"/>
</dbReference>
<dbReference type="SUPFAM" id="SSF103473">
    <property type="entry name" value="MFS general substrate transporter"/>
    <property type="match status" value="1"/>
</dbReference>
<dbReference type="GO" id="GO:0022857">
    <property type="term" value="F:transmembrane transporter activity"/>
    <property type="evidence" value="ECO:0007669"/>
    <property type="project" value="InterPro"/>
</dbReference>
<evidence type="ECO:0000256" key="4">
    <source>
        <dbReference type="ARBA" id="ARBA00023136"/>
    </source>
</evidence>
<feature type="transmembrane region" description="Helical" evidence="6">
    <location>
        <begin position="139"/>
        <end position="158"/>
    </location>
</feature>
<gene>
    <name evidence="8" type="ORF">BU16DRAFT_461631</name>
</gene>
<dbReference type="PANTHER" id="PTHR23502:SF48">
    <property type="entry name" value="MULTIDRUG TRANSPORTER, PUTATIVE (AFU_ORTHOLOGUE AFUA_5G02700)-RELATED"/>
    <property type="match status" value="1"/>
</dbReference>
<name>A0A6A6QSH0_9PEZI</name>
<evidence type="ECO:0000256" key="1">
    <source>
        <dbReference type="ARBA" id="ARBA00004141"/>
    </source>
</evidence>
<evidence type="ECO:0000313" key="8">
    <source>
        <dbReference type="EMBL" id="KAF2495335.1"/>
    </source>
</evidence>
<evidence type="ECO:0000256" key="5">
    <source>
        <dbReference type="SAM" id="MobiDB-lite"/>
    </source>
</evidence>
<evidence type="ECO:0000256" key="2">
    <source>
        <dbReference type="ARBA" id="ARBA00022692"/>
    </source>
</evidence>
<sequence>MTSFNHPERDDSSSETTRTDARYGSIVRTPTQLPFNEDLVNLPSRTLSNEAYLEEYTQETIDGQILQEVKSNATGAIERYELVTWKIGDPENPKNFSKAYKWYCTMVVAVTCFVVAFNSAVITADLEGVAKEFHVSMEVALLSITVFVIGFGVGPMAFAPLSEIVGRRPIYATTLLVAVIFTIPGCVAKNISTLLVTRALAGIAFSAPMTLVGGTLADLWSTEERGVPMAAFSAAPFIGPAVGPLIGGFVSDGLGWRWLYWLQLILSGFVWAVITFTVPETYTPKLLARRAAKLRAETGDSKHVTAEDLDMRPLSQRLRLFLLRPFQLLFQELIVFFVSLYMSVLYGLLYMFFVAFPIVYQQGKGYSASKTGLMFIPLAVGVLCSAACAPLVNKHYLSLCRKHNGKPPAEARLVPMMISCWCIPIGLFIFAWSSYPRLSWAGPAFGGFPVGFGFIFLYNAANNYLVDSYQHQAASALAAKTCLRSFWGASVVLFTNQMYSRLGYQWASSLLGFIALACCGIPYVFYFKGAAIRKHSKFAYSPDEETTGLDKEMV</sequence>
<feature type="transmembrane region" description="Helical" evidence="6">
    <location>
        <begin position="372"/>
        <end position="392"/>
    </location>
</feature>
<evidence type="ECO:0000256" key="3">
    <source>
        <dbReference type="ARBA" id="ARBA00022989"/>
    </source>
</evidence>
<dbReference type="CDD" id="cd17323">
    <property type="entry name" value="MFS_Tpo1_MDR_like"/>
    <property type="match status" value="1"/>
</dbReference>
<feature type="transmembrane region" description="Helical" evidence="6">
    <location>
        <begin position="413"/>
        <end position="432"/>
    </location>
</feature>
<feature type="transmembrane region" description="Helical" evidence="6">
    <location>
        <begin position="198"/>
        <end position="220"/>
    </location>
</feature>
<dbReference type="Gene3D" id="1.20.1250.20">
    <property type="entry name" value="MFS general substrate transporter like domains"/>
    <property type="match status" value="1"/>
</dbReference>
<dbReference type="InterPro" id="IPR020846">
    <property type="entry name" value="MFS_dom"/>
</dbReference>
<dbReference type="AlphaFoldDB" id="A0A6A6QSH0"/>
<feature type="transmembrane region" description="Helical" evidence="6">
    <location>
        <begin position="227"/>
        <end position="246"/>
    </location>
</feature>
<keyword evidence="9" id="KW-1185">Reference proteome</keyword>
<feature type="transmembrane region" description="Helical" evidence="6">
    <location>
        <begin position="506"/>
        <end position="527"/>
    </location>
</feature>
<feature type="transmembrane region" description="Helical" evidence="6">
    <location>
        <begin position="170"/>
        <end position="192"/>
    </location>
</feature>
<feature type="transmembrane region" description="Helical" evidence="6">
    <location>
        <begin position="333"/>
        <end position="360"/>
    </location>
</feature>
<evidence type="ECO:0000313" key="9">
    <source>
        <dbReference type="Proteomes" id="UP000799750"/>
    </source>
</evidence>
<dbReference type="EMBL" id="MU004189">
    <property type="protein sequence ID" value="KAF2495335.1"/>
    <property type="molecule type" value="Genomic_DNA"/>
</dbReference>
<dbReference type="FunFam" id="1.20.1250.20:FF:000011">
    <property type="entry name" value="MFS multidrug transporter, putative"/>
    <property type="match status" value="1"/>
</dbReference>
<organism evidence="8 9">
    <name type="scientific">Lophium mytilinum</name>
    <dbReference type="NCBI Taxonomy" id="390894"/>
    <lineage>
        <taxon>Eukaryota</taxon>
        <taxon>Fungi</taxon>
        <taxon>Dikarya</taxon>
        <taxon>Ascomycota</taxon>
        <taxon>Pezizomycotina</taxon>
        <taxon>Dothideomycetes</taxon>
        <taxon>Pleosporomycetidae</taxon>
        <taxon>Mytilinidiales</taxon>
        <taxon>Mytilinidiaceae</taxon>
        <taxon>Lophium</taxon>
    </lineage>
</organism>
<evidence type="ECO:0000256" key="6">
    <source>
        <dbReference type="SAM" id="Phobius"/>
    </source>
</evidence>
<accession>A0A6A6QSH0</accession>
<protein>
    <submittedName>
        <fullName evidence="8">Multidrug resistant protein</fullName>
    </submittedName>
</protein>
<dbReference type="Proteomes" id="UP000799750">
    <property type="component" value="Unassembled WGS sequence"/>
</dbReference>
<comment type="subcellular location">
    <subcellularLocation>
        <location evidence="1">Membrane</location>
        <topology evidence="1">Multi-pass membrane protein</topology>
    </subcellularLocation>
</comment>
<dbReference type="OrthoDB" id="6770063at2759"/>
<dbReference type="GO" id="GO:0005886">
    <property type="term" value="C:plasma membrane"/>
    <property type="evidence" value="ECO:0007669"/>
    <property type="project" value="TreeGrafter"/>
</dbReference>
<dbReference type="InterPro" id="IPR036259">
    <property type="entry name" value="MFS_trans_sf"/>
</dbReference>
<feature type="domain" description="Major facilitator superfamily (MFS) profile" evidence="7">
    <location>
        <begin position="104"/>
        <end position="554"/>
    </location>
</feature>
<dbReference type="InterPro" id="IPR011701">
    <property type="entry name" value="MFS"/>
</dbReference>
<dbReference type="PROSITE" id="PS50850">
    <property type="entry name" value="MFS"/>
    <property type="match status" value="1"/>
</dbReference>